<accession>A0AAN6N765</accession>
<name>A0AAN6N765_9PEZI</name>
<dbReference type="EMBL" id="MU853807">
    <property type="protein sequence ID" value="KAK3939659.1"/>
    <property type="molecule type" value="Genomic_DNA"/>
</dbReference>
<feature type="region of interest" description="Disordered" evidence="1">
    <location>
        <begin position="1"/>
        <end position="21"/>
    </location>
</feature>
<protein>
    <submittedName>
        <fullName evidence="2">Uncharacterized protein</fullName>
    </submittedName>
</protein>
<reference evidence="3" key="1">
    <citation type="journal article" date="2023" name="Mol. Phylogenet. Evol.">
        <title>Genome-scale phylogeny and comparative genomics of the fungal order Sordariales.</title>
        <authorList>
            <person name="Hensen N."/>
            <person name="Bonometti L."/>
            <person name="Westerberg I."/>
            <person name="Brannstrom I.O."/>
            <person name="Guillou S."/>
            <person name="Cros-Aarteil S."/>
            <person name="Calhoun S."/>
            <person name="Haridas S."/>
            <person name="Kuo A."/>
            <person name="Mondo S."/>
            <person name="Pangilinan J."/>
            <person name="Riley R."/>
            <person name="LaButti K."/>
            <person name="Andreopoulos B."/>
            <person name="Lipzen A."/>
            <person name="Chen C."/>
            <person name="Yan M."/>
            <person name="Daum C."/>
            <person name="Ng V."/>
            <person name="Clum A."/>
            <person name="Steindorff A."/>
            <person name="Ohm R.A."/>
            <person name="Martin F."/>
            <person name="Silar P."/>
            <person name="Natvig D.O."/>
            <person name="Lalanne C."/>
            <person name="Gautier V."/>
            <person name="Ament-Velasquez S.L."/>
            <person name="Kruys A."/>
            <person name="Hutchinson M.I."/>
            <person name="Powell A.J."/>
            <person name="Barry K."/>
            <person name="Miller A.N."/>
            <person name="Grigoriev I.V."/>
            <person name="Debuchy R."/>
            <person name="Gladieux P."/>
            <person name="Hiltunen Thoren M."/>
            <person name="Johannesson H."/>
        </authorList>
    </citation>
    <scope>NUCLEOTIDE SEQUENCE [LARGE SCALE GENOMIC DNA]</scope>
    <source>
        <strain evidence="3">CBS 340.73</strain>
    </source>
</reference>
<gene>
    <name evidence="2" type="ORF">QBC46DRAFT_408955</name>
</gene>
<proteinExistence type="predicted"/>
<evidence type="ECO:0000313" key="3">
    <source>
        <dbReference type="Proteomes" id="UP001303473"/>
    </source>
</evidence>
<dbReference type="Proteomes" id="UP001303473">
    <property type="component" value="Unassembled WGS sequence"/>
</dbReference>
<dbReference type="AlphaFoldDB" id="A0AAN6N765"/>
<keyword evidence="3" id="KW-1185">Reference proteome</keyword>
<comment type="caution">
    <text evidence="2">The sequence shown here is derived from an EMBL/GenBank/DDBJ whole genome shotgun (WGS) entry which is preliminary data.</text>
</comment>
<evidence type="ECO:0000313" key="2">
    <source>
        <dbReference type="EMBL" id="KAK3939659.1"/>
    </source>
</evidence>
<sequence length="143" mass="16011">MGLTAKRKKQEPPVESETDVGSEFSRYDKKLKLASRARARVANATQCRATDRKCLGLAYEEARSEFGTTNTRKLAQYRRLRIAQRLACIWELERALEIRAQEFEQIARKLGDIQQIAANLGVQLGALYQGRLEDLSGTAAPAA</sequence>
<organism evidence="2 3">
    <name type="scientific">Diplogelasinospora grovesii</name>
    <dbReference type="NCBI Taxonomy" id="303347"/>
    <lineage>
        <taxon>Eukaryota</taxon>
        <taxon>Fungi</taxon>
        <taxon>Dikarya</taxon>
        <taxon>Ascomycota</taxon>
        <taxon>Pezizomycotina</taxon>
        <taxon>Sordariomycetes</taxon>
        <taxon>Sordariomycetidae</taxon>
        <taxon>Sordariales</taxon>
        <taxon>Diplogelasinosporaceae</taxon>
        <taxon>Diplogelasinospora</taxon>
    </lineage>
</organism>
<evidence type="ECO:0000256" key="1">
    <source>
        <dbReference type="SAM" id="MobiDB-lite"/>
    </source>
</evidence>